<reference evidence="3" key="1">
    <citation type="submission" date="2018-12" db="EMBL/GenBank/DDBJ databases">
        <authorList>
            <person name="Syme R.A."/>
            <person name="Farfan-Caceres L."/>
            <person name="Lichtenzveig J."/>
        </authorList>
    </citation>
    <scope>NUCLEOTIDE SEQUENCE</scope>
    <source>
        <strain evidence="3">Al4</strain>
    </source>
</reference>
<dbReference type="InterPro" id="IPR042099">
    <property type="entry name" value="ANL_N_sf"/>
</dbReference>
<dbReference type="InterPro" id="IPR045851">
    <property type="entry name" value="AMP-bd_C_sf"/>
</dbReference>
<dbReference type="Proteomes" id="UP000651452">
    <property type="component" value="Unassembled WGS sequence"/>
</dbReference>
<gene>
    <name evidence="3" type="ORF">EKO04_009613</name>
</gene>
<reference evidence="3" key="2">
    <citation type="submission" date="2020-09" db="EMBL/GenBank/DDBJ databases">
        <title>Reference genome assembly for Australian Ascochyta lentis isolate Al4.</title>
        <authorList>
            <person name="Lee R.C."/>
            <person name="Farfan-Caceres L.M."/>
            <person name="Debler J.W."/>
            <person name="Williams A.H."/>
            <person name="Henares B.M."/>
        </authorList>
    </citation>
    <scope>NUCLEOTIDE SEQUENCE</scope>
    <source>
        <strain evidence="3">Al4</strain>
    </source>
</reference>
<evidence type="ECO:0000313" key="4">
    <source>
        <dbReference type="Proteomes" id="UP000651452"/>
    </source>
</evidence>
<keyword evidence="4" id="KW-1185">Reference proteome</keyword>
<keyword evidence="1" id="KW-0812">Transmembrane</keyword>
<feature type="domain" description="AMP-dependent synthetase/ligase" evidence="2">
    <location>
        <begin position="41"/>
        <end position="372"/>
    </location>
</feature>
<dbReference type="AlphaFoldDB" id="A0A8H7IX44"/>
<feature type="transmembrane region" description="Helical" evidence="1">
    <location>
        <begin position="809"/>
        <end position="826"/>
    </location>
</feature>
<dbReference type="Gene3D" id="3.40.50.12780">
    <property type="entry name" value="N-terminal domain of ligase-like"/>
    <property type="match status" value="1"/>
</dbReference>
<dbReference type="InterPro" id="IPR000873">
    <property type="entry name" value="AMP-dep_synth/lig_dom"/>
</dbReference>
<proteinExistence type="predicted"/>
<dbReference type="SUPFAM" id="SSF56801">
    <property type="entry name" value="Acetyl-CoA synthetase-like"/>
    <property type="match status" value="1"/>
</dbReference>
<sequence>MLNFRLLNGLSGLPIEDQLSLSHFGQGPHQPVPHPTVHEAFESVVDSNPDLIAAVFEQTTLSYRQLDSAANQVATHLLHSGLQPGERVCLIVQRSLEMLVGIFAILKAGCQYVPVDGGVASNKQLAHIFTDTAARHILCLPKFEGRVKQFVETKAHITLLGLETPIELSVERPMLKCSPKDGCYAIYTSGSTGTPKGVDVSHSNITNALLLEPANLGIKHGSKVGSVLSVAFDMGAWEILACLMNGGTLHMRGSHWAATLKEIDTLISTPSILSKYRKADYPNIKTIVVGGEPCPQSLADEWANRTCFYNICGPTEITILNSAHRHVSGTALSIGKPLPNTTCYVLDEDENPVPPGTKGSAWVGGAGVTRGYINLPKLTSERYKLDRFRDDGSIMFNTNDIVRWREDGSLETFGRGDDQVKIKGFRVELDGVSATIEMYDGVSRAAALKINDELHAFYATEKPIEEGFLSTSVKLALPYYSVPTCWHFVDAVPLTANGKVDRIKLRDMASVRQTRADSGVENALVVTRIENVISVGQSPWPSHASSKQRSLDLEKKPAVIEIEASSSISEKHLEDTEKQIVVVETEVSKHEAPGALPVKRGLHGQRWLRHRAFILYRRFFSLVMLANLGVAGFILHTRIERDKRVLAELATAAAANLCVAVLMRSEPVVNLLFTVFCSVPTSFPLAIRRHCARIFHIGGIHSGCAIAATLFFSIFTITATFELKTETGLQRRMSTVVLVLSYLIMGLLVAIGSLSHPSIRARHHDIWEMSHRFGGWTALILLWIQTSVATRDLNPGIAPSIAYLSSPPIWLLSIATAAIIFPWLHLRRVPVRCEVLSKHAARLYFEYTTPTVGTAVRLAERPLVDWHGFATITNPKTHQQTKAVGFSLIVSRAGDFTGRTIERAPAHLWVRGIPTCGVLRIATLFKSVVLVATGSGIGPCLAVILAKKVPARILWTAPNPEETFGKEIVDSVLDTDPDAVIHNTRTMGKPDMSLMAYKMWKESGAEAVCIISKKKFTTKVVYDLEARGIPTYGAIFDS</sequence>
<keyword evidence="1" id="KW-1133">Transmembrane helix</keyword>
<dbReference type="InterPro" id="IPR052979">
    <property type="entry name" value="Adenylate-forming_domain"/>
</dbReference>
<comment type="caution">
    <text evidence="3">The sequence shown here is derived from an EMBL/GenBank/DDBJ whole genome shotgun (WGS) entry which is preliminary data.</text>
</comment>
<feature type="transmembrane region" description="Helical" evidence="1">
    <location>
        <begin position="699"/>
        <end position="721"/>
    </location>
</feature>
<keyword evidence="1" id="KW-0472">Membrane</keyword>
<accession>A0A8H7IX44</accession>
<organism evidence="3 4">
    <name type="scientific">Ascochyta lentis</name>
    <dbReference type="NCBI Taxonomy" id="205686"/>
    <lineage>
        <taxon>Eukaryota</taxon>
        <taxon>Fungi</taxon>
        <taxon>Dikarya</taxon>
        <taxon>Ascomycota</taxon>
        <taxon>Pezizomycotina</taxon>
        <taxon>Dothideomycetes</taxon>
        <taxon>Pleosporomycetidae</taxon>
        <taxon>Pleosporales</taxon>
        <taxon>Pleosporineae</taxon>
        <taxon>Didymellaceae</taxon>
        <taxon>Ascochyta</taxon>
    </lineage>
</organism>
<dbReference type="PANTHER" id="PTHR33927">
    <property type="entry name" value="TRANSMEMBRANE PROTEIN"/>
    <property type="match status" value="1"/>
</dbReference>
<feature type="transmembrane region" description="Helical" evidence="1">
    <location>
        <begin position="615"/>
        <end position="634"/>
    </location>
</feature>
<protein>
    <recommendedName>
        <fullName evidence="2">AMP-dependent synthetase/ligase domain-containing protein</fullName>
    </recommendedName>
</protein>
<dbReference type="Pfam" id="PF00501">
    <property type="entry name" value="AMP-binding"/>
    <property type="match status" value="1"/>
</dbReference>
<dbReference type="Gene3D" id="3.30.300.30">
    <property type="match status" value="1"/>
</dbReference>
<feature type="transmembrane region" description="Helical" evidence="1">
    <location>
        <begin position="773"/>
        <end position="789"/>
    </location>
</feature>
<feature type="transmembrane region" description="Helical" evidence="1">
    <location>
        <begin position="733"/>
        <end position="752"/>
    </location>
</feature>
<evidence type="ECO:0000259" key="2">
    <source>
        <dbReference type="Pfam" id="PF00501"/>
    </source>
</evidence>
<dbReference type="EMBL" id="RZGK01000018">
    <property type="protein sequence ID" value="KAF9692390.1"/>
    <property type="molecule type" value="Genomic_DNA"/>
</dbReference>
<evidence type="ECO:0000256" key="1">
    <source>
        <dbReference type="SAM" id="Phobius"/>
    </source>
</evidence>
<dbReference type="OrthoDB" id="3142841at2759"/>
<name>A0A8H7IX44_9PLEO</name>
<dbReference type="PANTHER" id="PTHR33927:SF5">
    <property type="entry name" value="ENZYME, PUTATIVE (AFU_ORTHOLOGUE AFUA_8G01222)-RELATED"/>
    <property type="match status" value="1"/>
</dbReference>
<evidence type="ECO:0000313" key="3">
    <source>
        <dbReference type="EMBL" id="KAF9692390.1"/>
    </source>
</evidence>